<reference evidence="1 2" key="1">
    <citation type="submission" date="2012-04" db="EMBL/GenBank/DDBJ databases">
        <title>Complete genome of Rhodanobacter sp. 2APBS1.</title>
        <authorList>
            <consortium name="US DOE Joint Genome Institute"/>
            <person name="Huntemann M."/>
            <person name="Wei C.-L."/>
            <person name="Han J."/>
            <person name="Detter J.C."/>
            <person name="Han C."/>
            <person name="Tapia R."/>
            <person name="Munk A.C.C."/>
            <person name="Chen A."/>
            <person name="Krypides N."/>
            <person name="Mavromatis K."/>
            <person name="Markowitz V."/>
            <person name="Szeto E."/>
            <person name="Ivanova N."/>
            <person name="Mikhailova N."/>
            <person name="Ovchinnikova G."/>
            <person name="Pagani I."/>
            <person name="Pati A."/>
            <person name="Goodwin L."/>
            <person name="Peters L."/>
            <person name="Pitluck S."/>
            <person name="Woyke T."/>
            <person name="Prakash O."/>
            <person name="Elkins J."/>
            <person name="Brown S."/>
            <person name="Palumbo A."/>
            <person name="Hemme C."/>
            <person name="Zhou J."/>
            <person name="Watson D."/>
            <person name="Jardine P."/>
            <person name="Kostka J."/>
            <person name="Green S."/>
        </authorList>
    </citation>
    <scope>NUCLEOTIDE SEQUENCE [LARGE SCALE GENOMIC DNA]</scope>
    <source>
        <strain evidence="1 2">2APBS1</strain>
    </source>
</reference>
<dbReference type="Proteomes" id="UP000011859">
    <property type="component" value="Chromosome"/>
</dbReference>
<keyword evidence="2" id="KW-1185">Reference proteome</keyword>
<name>M4NHG4_9GAMM</name>
<dbReference type="AlphaFoldDB" id="M4NHG4"/>
<gene>
    <name evidence="1" type="ORF">R2APBS1_1965</name>
</gene>
<evidence type="ECO:0000313" key="2">
    <source>
        <dbReference type="Proteomes" id="UP000011859"/>
    </source>
</evidence>
<proteinExistence type="predicted"/>
<dbReference type="RefSeq" id="WP_015447813.1">
    <property type="nucleotide sequence ID" value="NC_020541.1"/>
</dbReference>
<dbReference type="STRING" id="666685.R2APBS1_1965"/>
<sequence length="159" mass="17214" precursor="true">MPSNHARRSPPPTPHLSIGGKSYLIGRAAFTRAVQAGSRSLQNAPDGYAQRMKRGVRLHGADGEPFAFVVLDRSSQWLVTASRRGSQCWYMFALCGADARRLGLDPDSETFFREEHELASDIRRQLAGIDAAPPVRAGVDIAARAAVAVPRELTTCANA</sequence>
<evidence type="ECO:0000313" key="1">
    <source>
        <dbReference type="EMBL" id="AGG89088.1"/>
    </source>
</evidence>
<organism evidence="1 2">
    <name type="scientific">Rhodanobacter denitrificans</name>
    <dbReference type="NCBI Taxonomy" id="666685"/>
    <lineage>
        <taxon>Bacteria</taxon>
        <taxon>Pseudomonadati</taxon>
        <taxon>Pseudomonadota</taxon>
        <taxon>Gammaproteobacteria</taxon>
        <taxon>Lysobacterales</taxon>
        <taxon>Rhodanobacteraceae</taxon>
        <taxon>Rhodanobacter</taxon>
    </lineage>
</organism>
<protein>
    <submittedName>
        <fullName evidence="1">Uncharacterized protein</fullName>
    </submittedName>
</protein>
<dbReference type="EMBL" id="CP003470">
    <property type="protein sequence ID" value="AGG89088.1"/>
    <property type="molecule type" value="Genomic_DNA"/>
</dbReference>
<dbReference type="KEGG" id="rhd:R2APBS1_1965"/>
<accession>M4NHG4</accession>
<dbReference type="HOGENOM" id="CLU_1659370_0_0_6"/>